<dbReference type="AlphaFoldDB" id="A0A9D0ZTH0"/>
<comment type="caution">
    <text evidence="1">The sequence shown here is derived from an EMBL/GenBank/DDBJ whole genome shotgun (WGS) entry which is preliminary data.</text>
</comment>
<accession>A0A9D0ZTH0</accession>
<gene>
    <name evidence="1" type="ORF">IAB26_01045</name>
</gene>
<evidence type="ECO:0000313" key="2">
    <source>
        <dbReference type="Proteomes" id="UP000886886"/>
    </source>
</evidence>
<dbReference type="Proteomes" id="UP000886886">
    <property type="component" value="Unassembled WGS sequence"/>
</dbReference>
<reference evidence="1" key="2">
    <citation type="journal article" date="2021" name="PeerJ">
        <title>Extensive microbial diversity within the chicken gut microbiome revealed by metagenomics and culture.</title>
        <authorList>
            <person name="Gilroy R."/>
            <person name="Ravi A."/>
            <person name="Getino M."/>
            <person name="Pursley I."/>
            <person name="Horton D.L."/>
            <person name="Alikhan N.F."/>
            <person name="Baker D."/>
            <person name="Gharbi K."/>
            <person name="Hall N."/>
            <person name="Watson M."/>
            <person name="Adriaenssens E.M."/>
            <person name="Foster-Nyarko E."/>
            <person name="Jarju S."/>
            <person name="Secka A."/>
            <person name="Antonio M."/>
            <person name="Oren A."/>
            <person name="Chaudhuri R.R."/>
            <person name="La Ragione R."/>
            <person name="Hildebrand F."/>
            <person name="Pallen M.J."/>
        </authorList>
    </citation>
    <scope>NUCLEOTIDE SEQUENCE</scope>
    <source>
        <strain evidence="1">ChiSjej3B21-11622</strain>
    </source>
</reference>
<dbReference type="InterPro" id="IPR019271">
    <property type="entry name" value="DUF2284_metal-binding"/>
</dbReference>
<evidence type="ECO:0000313" key="1">
    <source>
        <dbReference type="EMBL" id="HIQ95125.1"/>
    </source>
</evidence>
<reference evidence="1" key="1">
    <citation type="submission" date="2020-10" db="EMBL/GenBank/DDBJ databases">
        <authorList>
            <person name="Gilroy R."/>
        </authorList>
    </citation>
    <scope>NUCLEOTIDE SEQUENCE</scope>
    <source>
        <strain evidence="1">ChiSjej3B21-11622</strain>
    </source>
</reference>
<proteinExistence type="predicted"/>
<name>A0A9D0ZTH0_9FIRM</name>
<organism evidence="1 2">
    <name type="scientific">Candidatus Limivivens merdigallinarum</name>
    <dbReference type="NCBI Taxonomy" id="2840859"/>
    <lineage>
        <taxon>Bacteria</taxon>
        <taxon>Bacillati</taxon>
        <taxon>Bacillota</taxon>
        <taxon>Clostridia</taxon>
        <taxon>Lachnospirales</taxon>
        <taxon>Lachnospiraceae</taxon>
        <taxon>Lachnospiraceae incertae sedis</taxon>
        <taxon>Candidatus Limivivens</taxon>
    </lineage>
</organism>
<protein>
    <submittedName>
        <fullName evidence="1">DUF2284 domain-containing protein</fullName>
    </submittedName>
</protein>
<sequence length="174" mass="19473">MEQWIQAALESGFSEAASLDVSTLKPMPAVRDMCAADKCKAYGHNWTCPPECGTLEECEARIRRYSRGILLQTVGKLEKNIDTKGYELTEKQHTKAFRTFAELIRADYPDALCLGAGGCRLCPTCAYPEPCRFPDKAYSSMEGYGLFVTQVCRDNHAQYYHGPKTITYSACVLF</sequence>
<dbReference type="EMBL" id="DVFT01000014">
    <property type="protein sequence ID" value="HIQ95125.1"/>
    <property type="molecule type" value="Genomic_DNA"/>
</dbReference>
<dbReference type="Pfam" id="PF10050">
    <property type="entry name" value="DUF2284"/>
    <property type="match status" value="1"/>
</dbReference>